<evidence type="ECO:0000313" key="1">
    <source>
        <dbReference type="EMBL" id="NOL59982.1"/>
    </source>
</evidence>
<dbReference type="Gene3D" id="3.40.630.10">
    <property type="entry name" value="Zn peptidases"/>
    <property type="match status" value="1"/>
</dbReference>
<dbReference type="GO" id="GO:0016787">
    <property type="term" value="F:hydrolase activity"/>
    <property type="evidence" value="ECO:0007669"/>
    <property type="project" value="UniProtKB-KW"/>
</dbReference>
<dbReference type="SUPFAM" id="SSF53187">
    <property type="entry name" value="Zn-dependent exopeptidases"/>
    <property type="match status" value="1"/>
</dbReference>
<protein>
    <submittedName>
        <fullName evidence="1">M20/M25/M40 family metallo-hydrolase</fullName>
    </submittedName>
</protein>
<sequence length="110" mass="12047">LLCHYDTVFPEGTIKSRPFKVENGKGYGPGIFDMKTGLVQTVYALKALVKNKELKYSIVLLITSDEEIESGSSKDLIISEAKKSIFTFVMEPSLDGALKTERSGVGTITL</sequence>
<dbReference type="EMBL" id="JABGBP010000129">
    <property type="protein sequence ID" value="NOL59982.1"/>
    <property type="molecule type" value="Genomic_DNA"/>
</dbReference>
<dbReference type="Pfam" id="PF01546">
    <property type="entry name" value="Peptidase_M20"/>
    <property type="match status" value="1"/>
</dbReference>
<reference evidence="1 2" key="1">
    <citation type="submission" date="2020-05" db="EMBL/GenBank/DDBJ databases">
        <authorList>
            <person name="Zhang R."/>
        </authorList>
    </citation>
    <scope>NUCLEOTIDE SEQUENCE [LARGE SCALE GENOMIC DNA]</scope>
    <source>
        <strain evidence="1 2">DSM 28986</strain>
    </source>
</reference>
<feature type="non-terminal residue" evidence="1">
    <location>
        <position position="1"/>
    </location>
</feature>
<evidence type="ECO:0000313" key="2">
    <source>
        <dbReference type="Proteomes" id="UP000546917"/>
    </source>
</evidence>
<dbReference type="PANTHER" id="PTHR43808">
    <property type="entry name" value="ACETYLORNITHINE DEACETYLASE"/>
    <property type="match status" value="1"/>
</dbReference>
<feature type="non-terminal residue" evidence="1">
    <location>
        <position position="110"/>
    </location>
</feature>
<dbReference type="AlphaFoldDB" id="A0A7K4FLR2"/>
<dbReference type="RefSeq" id="WP_171481470.1">
    <property type="nucleotide sequence ID" value="NZ_JABGBP010000129.1"/>
</dbReference>
<name>A0A7K4FLR2_9ARCH</name>
<accession>A0A7K4FLR2</accession>
<proteinExistence type="predicted"/>
<gene>
    <name evidence="1" type="ORF">HLB00_03930</name>
</gene>
<dbReference type="InterPro" id="IPR050072">
    <property type="entry name" value="Peptidase_M20A"/>
</dbReference>
<dbReference type="InterPro" id="IPR002933">
    <property type="entry name" value="Peptidase_M20"/>
</dbReference>
<organism evidence="1 2">
    <name type="scientific">Ferroplasma acidiphilum</name>
    <dbReference type="NCBI Taxonomy" id="74969"/>
    <lineage>
        <taxon>Archaea</taxon>
        <taxon>Methanobacteriati</taxon>
        <taxon>Thermoplasmatota</taxon>
        <taxon>Thermoplasmata</taxon>
        <taxon>Thermoplasmatales</taxon>
        <taxon>Ferroplasmaceae</taxon>
        <taxon>Ferroplasma</taxon>
    </lineage>
</organism>
<dbReference type="PANTHER" id="PTHR43808:SF9">
    <property type="entry name" value="BLL0789 PROTEIN"/>
    <property type="match status" value="1"/>
</dbReference>
<keyword evidence="1" id="KW-0378">Hydrolase</keyword>
<dbReference type="Proteomes" id="UP000546917">
    <property type="component" value="Unassembled WGS sequence"/>
</dbReference>
<comment type="caution">
    <text evidence="1">The sequence shown here is derived from an EMBL/GenBank/DDBJ whole genome shotgun (WGS) entry which is preliminary data.</text>
</comment>